<dbReference type="NCBIfam" id="TIGR01200">
    <property type="entry name" value="GLPGLI"/>
    <property type="match status" value="1"/>
</dbReference>
<dbReference type="RefSeq" id="WP_165265731.1">
    <property type="nucleotide sequence ID" value="NZ_JAALLS010000002.1"/>
</dbReference>
<comment type="caution">
    <text evidence="1">The sequence shown here is derived from an EMBL/GenBank/DDBJ whole genome shotgun (WGS) entry which is preliminary data.</text>
</comment>
<dbReference type="Pfam" id="PF22252">
    <property type="entry name" value="PNGase_F-II_N"/>
    <property type="match status" value="1"/>
</dbReference>
<dbReference type="AlphaFoldDB" id="A0A6M1T5F2"/>
<name>A0A6M1T5F2_9BACT</name>
<organism evidence="1 2">
    <name type="scientific">Fodinibius halophilus</name>
    <dbReference type="NCBI Taxonomy" id="1736908"/>
    <lineage>
        <taxon>Bacteria</taxon>
        <taxon>Pseudomonadati</taxon>
        <taxon>Balneolota</taxon>
        <taxon>Balneolia</taxon>
        <taxon>Balneolales</taxon>
        <taxon>Balneolaceae</taxon>
        <taxon>Fodinibius</taxon>
    </lineage>
</organism>
<dbReference type="EMBL" id="JAALLS010000002">
    <property type="protein sequence ID" value="NGP87201.1"/>
    <property type="molecule type" value="Genomic_DNA"/>
</dbReference>
<gene>
    <name evidence="1" type="ORF">G3569_02445</name>
</gene>
<dbReference type="InterPro" id="IPR005901">
    <property type="entry name" value="GLPGLI"/>
</dbReference>
<reference evidence="1 2" key="1">
    <citation type="submission" date="2020-02" db="EMBL/GenBank/DDBJ databases">
        <title>Aliifodinibius halophilus 2W32, complete genome.</title>
        <authorList>
            <person name="Li Y."/>
            <person name="Wu S."/>
        </authorList>
    </citation>
    <scope>NUCLEOTIDE SEQUENCE [LARGE SCALE GENOMIC DNA]</scope>
    <source>
        <strain evidence="1 2">2W32</strain>
    </source>
</reference>
<accession>A0A6M1T5F2</accession>
<sequence>MNVKKMCIWILSSIILNVLILDSGSGQPIDSRGITVEYDIKLSDVQTTGMLFLKNNRSVFEWLKFDSNEVSSKFNKKKGKFKINSRDTTGKFVCKKEHGKEMFSRNRTLSKYYYIKEKIPSIPWDLKQDEKVIGGYEAHKAVGAFRGRSYTVWYTPEIPISNGPWKLGGVPGLILEAKDNVGEVSFQLKKIKKNIPSVKFTKCFAKKGISWEEFRERFNDSIDRFARYMESRMSGEAKVNINGIFNIEKSIIKE</sequence>
<dbReference type="Proteomes" id="UP000479132">
    <property type="component" value="Unassembled WGS sequence"/>
</dbReference>
<protein>
    <submittedName>
        <fullName evidence="1">GLPGLI family protein</fullName>
    </submittedName>
</protein>
<evidence type="ECO:0000313" key="1">
    <source>
        <dbReference type="EMBL" id="NGP87201.1"/>
    </source>
</evidence>
<keyword evidence="2" id="KW-1185">Reference proteome</keyword>
<evidence type="ECO:0000313" key="2">
    <source>
        <dbReference type="Proteomes" id="UP000479132"/>
    </source>
</evidence>
<proteinExistence type="predicted"/>